<keyword evidence="5" id="KW-1185">Reference proteome</keyword>
<organism evidence="4 5">
    <name type="scientific">Hypnocyclicus thermotrophus</name>
    <dbReference type="NCBI Taxonomy" id="1627895"/>
    <lineage>
        <taxon>Bacteria</taxon>
        <taxon>Fusobacteriati</taxon>
        <taxon>Fusobacteriota</taxon>
        <taxon>Fusobacteriia</taxon>
        <taxon>Fusobacteriales</taxon>
        <taxon>Fusobacteriaceae</taxon>
        <taxon>Hypnocyclicus</taxon>
    </lineage>
</organism>
<evidence type="ECO:0000259" key="3">
    <source>
        <dbReference type="Pfam" id="PF01464"/>
    </source>
</evidence>
<dbReference type="PROSITE" id="PS00922">
    <property type="entry name" value="TRANSGLYCOSYLASE"/>
    <property type="match status" value="1"/>
</dbReference>
<dbReference type="GO" id="GO:0008933">
    <property type="term" value="F:peptidoglycan lytic transglycosylase activity"/>
    <property type="evidence" value="ECO:0007669"/>
    <property type="project" value="InterPro"/>
</dbReference>
<dbReference type="Gene3D" id="1.10.530.10">
    <property type="match status" value="1"/>
</dbReference>
<feature type="signal peptide" evidence="2">
    <location>
        <begin position="1"/>
        <end position="22"/>
    </location>
</feature>
<dbReference type="SUPFAM" id="SSF53955">
    <property type="entry name" value="Lysozyme-like"/>
    <property type="match status" value="1"/>
</dbReference>
<dbReference type="PANTHER" id="PTHR37423:SF2">
    <property type="entry name" value="MEMBRANE-BOUND LYTIC MUREIN TRANSGLYCOSYLASE C"/>
    <property type="match status" value="1"/>
</dbReference>
<dbReference type="GO" id="GO:0000270">
    <property type="term" value="P:peptidoglycan metabolic process"/>
    <property type="evidence" value="ECO:0007669"/>
    <property type="project" value="InterPro"/>
</dbReference>
<name>A0AA46E083_9FUSO</name>
<feature type="chain" id="PRO_5041455973" evidence="2">
    <location>
        <begin position="23"/>
        <end position="410"/>
    </location>
</feature>
<reference evidence="4 5" key="1">
    <citation type="submission" date="2019-03" db="EMBL/GenBank/DDBJ databases">
        <title>Genomic Encyclopedia of Type Strains, Phase IV (KMG-IV): sequencing the most valuable type-strain genomes for metagenomic binning, comparative biology and taxonomic classification.</title>
        <authorList>
            <person name="Goeker M."/>
        </authorList>
    </citation>
    <scope>NUCLEOTIDE SEQUENCE [LARGE SCALE GENOMIC DNA]</scope>
    <source>
        <strain evidence="4 5">DSM 100055</strain>
    </source>
</reference>
<accession>A0AA46E083</accession>
<dbReference type="InterPro" id="IPR000189">
    <property type="entry name" value="Transglyc_AS"/>
</dbReference>
<proteinExistence type="inferred from homology"/>
<protein>
    <submittedName>
        <fullName evidence="4">Membrane-bound lytic murein transglycosylase C</fullName>
    </submittedName>
</protein>
<dbReference type="InterPro" id="IPR008258">
    <property type="entry name" value="Transglycosylase_SLT_dom_1"/>
</dbReference>
<keyword evidence="2" id="KW-0732">Signal</keyword>
<gene>
    <name evidence="4" type="ORF">EV215_0623</name>
</gene>
<dbReference type="Proteomes" id="UP000294678">
    <property type="component" value="Unassembled WGS sequence"/>
</dbReference>
<dbReference type="CDD" id="cd16893">
    <property type="entry name" value="LT_MltC_MltE"/>
    <property type="match status" value="1"/>
</dbReference>
<dbReference type="PANTHER" id="PTHR37423">
    <property type="entry name" value="SOLUBLE LYTIC MUREIN TRANSGLYCOSYLASE-RELATED"/>
    <property type="match status" value="1"/>
</dbReference>
<evidence type="ECO:0000313" key="5">
    <source>
        <dbReference type="Proteomes" id="UP000294678"/>
    </source>
</evidence>
<comment type="similarity">
    <text evidence="1">Belongs to the transglycosylase Slt family.</text>
</comment>
<evidence type="ECO:0000313" key="4">
    <source>
        <dbReference type="EMBL" id="TDT71931.1"/>
    </source>
</evidence>
<sequence>MKKRHFFNLFLLVLFSTSNVYSEENFDTYKKTQVGEYKEYKEDILKEYETYKKVFDEELKKYKENILKKWEDVKISDKKNWVLYSNDYNIRKSADFENNEIEVDIIVDEKTKDDEIKKIFIKEFASFILEDTETAYSKDKLFQSIDKKMKELNSKYVISNIEKIPVLSDIFLNKDSSKEVRYTQNDVKELVNISKENVEKGKIKEKKSKLKGKKIVSLNIKMPSDALLKKAKAFKNYVFSYSNREGIDPALVYAIIHTESSFNPMAKSYVPAYGLMQIVPRRAGIDASKKVYGYEKILSPSELYNSRKNIELGTAYINILYYRYLKNVENRESRYYLTVASYNTGAGNVAKAFVGTTNLNKAINKINKMSSKEVYNTLLRKLPYDETKNYLQKVTKRTNEYEKAINRGEL</sequence>
<feature type="domain" description="Transglycosylase SLT" evidence="3">
    <location>
        <begin position="237"/>
        <end position="361"/>
    </location>
</feature>
<evidence type="ECO:0000256" key="1">
    <source>
        <dbReference type="ARBA" id="ARBA00007734"/>
    </source>
</evidence>
<dbReference type="Pfam" id="PF01464">
    <property type="entry name" value="SLT"/>
    <property type="match status" value="1"/>
</dbReference>
<comment type="caution">
    <text evidence="4">The sequence shown here is derived from an EMBL/GenBank/DDBJ whole genome shotgun (WGS) entry which is preliminary data.</text>
</comment>
<dbReference type="GO" id="GO:0016020">
    <property type="term" value="C:membrane"/>
    <property type="evidence" value="ECO:0007669"/>
    <property type="project" value="InterPro"/>
</dbReference>
<dbReference type="AlphaFoldDB" id="A0AA46E083"/>
<evidence type="ECO:0000256" key="2">
    <source>
        <dbReference type="SAM" id="SignalP"/>
    </source>
</evidence>
<dbReference type="InterPro" id="IPR023346">
    <property type="entry name" value="Lysozyme-like_dom_sf"/>
</dbReference>
<dbReference type="RefSeq" id="WP_134112522.1">
    <property type="nucleotide sequence ID" value="NZ_SOBG01000002.1"/>
</dbReference>
<dbReference type="EMBL" id="SOBG01000002">
    <property type="protein sequence ID" value="TDT71931.1"/>
    <property type="molecule type" value="Genomic_DNA"/>
</dbReference>